<dbReference type="EMBL" id="RSCL01000002">
    <property type="protein sequence ID" value="RUT09048.1"/>
    <property type="molecule type" value="Genomic_DNA"/>
</dbReference>
<keyword evidence="3" id="KW-1185">Reference proteome</keyword>
<evidence type="ECO:0000313" key="2">
    <source>
        <dbReference type="EMBL" id="RUT09048.1"/>
    </source>
</evidence>
<organism evidence="2 3">
    <name type="scientific">Dulcicalothrix desertica PCC 7102</name>
    <dbReference type="NCBI Taxonomy" id="232991"/>
    <lineage>
        <taxon>Bacteria</taxon>
        <taxon>Bacillati</taxon>
        <taxon>Cyanobacteriota</taxon>
        <taxon>Cyanophyceae</taxon>
        <taxon>Nostocales</taxon>
        <taxon>Calotrichaceae</taxon>
        <taxon>Dulcicalothrix</taxon>
    </lineage>
</organism>
<name>A0A433VSE2_9CYAN</name>
<comment type="caution">
    <text evidence="2">The sequence shown here is derived from an EMBL/GenBank/DDBJ whole genome shotgun (WGS) entry which is preliminary data.</text>
</comment>
<protein>
    <submittedName>
        <fullName evidence="2">Uncharacterized protein</fullName>
    </submittedName>
</protein>
<evidence type="ECO:0000256" key="1">
    <source>
        <dbReference type="SAM" id="Phobius"/>
    </source>
</evidence>
<dbReference type="Proteomes" id="UP000271624">
    <property type="component" value="Unassembled WGS sequence"/>
</dbReference>
<accession>A0A433VSE2</accession>
<dbReference type="AlphaFoldDB" id="A0A433VSE2"/>
<keyword evidence="1" id="KW-0812">Transmembrane</keyword>
<reference evidence="2" key="1">
    <citation type="submission" date="2018-12" db="EMBL/GenBank/DDBJ databases">
        <authorList>
            <person name="Will S."/>
            <person name="Neumann-Schaal M."/>
            <person name="Henke P."/>
        </authorList>
    </citation>
    <scope>NUCLEOTIDE SEQUENCE</scope>
    <source>
        <strain evidence="2">PCC 7102</strain>
    </source>
</reference>
<evidence type="ECO:0000313" key="3">
    <source>
        <dbReference type="Proteomes" id="UP000271624"/>
    </source>
</evidence>
<feature type="transmembrane region" description="Helical" evidence="1">
    <location>
        <begin position="12"/>
        <end position="34"/>
    </location>
</feature>
<keyword evidence="1" id="KW-1133">Transmembrane helix</keyword>
<gene>
    <name evidence="2" type="ORF">DSM106972_011010</name>
</gene>
<reference evidence="2" key="2">
    <citation type="journal article" date="2019" name="Genome Biol. Evol.">
        <title>Day and night: Metabolic profiles and evolutionary relationships of six axenic non-marine cyanobacteria.</title>
        <authorList>
            <person name="Will S.E."/>
            <person name="Henke P."/>
            <person name="Boedeker C."/>
            <person name="Huang S."/>
            <person name="Brinkmann H."/>
            <person name="Rohde M."/>
            <person name="Jarek M."/>
            <person name="Friedl T."/>
            <person name="Seufert S."/>
            <person name="Schumacher M."/>
            <person name="Overmann J."/>
            <person name="Neumann-Schaal M."/>
            <person name="Petersen J."/>
        </authorList>
    </citation>
    <scope>NUCLEOTIDE SEQUENCE [LARGE SCALE GENOMIC DNA]</scope>
    <source>
        <strain evidence="2">PCC 7102</strain>
    </source>
</reference>
<sequence length="49" mass="5652">MPSWLRLNIKPFGRIANTFVYACFVGLLGVDVIYTTSYKVINKFPYNYG</sequence>
<keyword evidence="1" id="KW-0472">Membrane</keyword>
<proteinExistence type="predicted"/>